<dbReference type="InterPro" id="IPR003148">
    <property type="entry name" value="RCK_N"/>
</dbReference>
<sequence>MKIIIAGAGEVGSHLAKMLGNDSSNDLTIIDSSEEHLNNLSQITDVITVLGDPTSIETLHQAGVADADLFIAVSPAQKQDVNIISALLAKQMGSKKVTARINNDEYMQYENKLLFTELGIDLLFYPEKSAAFEISELLKKSGTTEFMEFTRGKLQMVVFRLDDGAPLIDKKVEEMLTGESYTPYKAVAIARNDITIIPDKETRFMEKDLVFVICTKEGVNQAMKFSGKMDIEIRKLMIMGGGRIGQMLAARMENSMELIKIIEKKRERCEYLAEVLSKSLIVNGDCTNTDLLLEEDVKDFDAFVSVTGSSEANILSCVIAKRMGVPKTIAEVENIEYIKLAEEMGVDAVINKKLITASRIFRFTLSNKVRSIKCLNGSDAEVLEFIVNPDSLITKGAIKDLKFPKEAIIGGIIRGNESFIANPYNIIKPYDRVVVFALPQVLSKVNKFFI</sequence>
<dbReference type="PROSITE" id="PS51202">
    <property type="entry name" value="RCK_C"/>
    <property type="match status" value="2"/>
</dbReference>
<dbReference type="Proteomes" id="UP000823635">
    <property type="component" value="Unassembled WGS sequence"/>
</dbReference>
<accession>A0A9D9DM11</accession>
<evidence type="ECO:0000256" key="4">
    <source>
        <dbReference type="ARBA" id="ARBA00022958"/>
    </source>
</evidence>
<dbReference type="InterPro" id="IPR036721">
    <property type="entry name" value="RCK_C_sf"/>
</dbReference>
<evidence type="ECO:0000259" key="8">
    <source>
        <dbReference type="PROSITE" id="PS51202"/>
    </source>
</evidence>
<proteinExistence type="predicted"/>
<feature type="domain" description="RCK C-terminal" evidence="8">
    <location>
        <begin position="144"/>
        <end position="228"/>
    </location>
</feature>
<dbReference type="InterPro" id="IPR006036">
    <property type="entry name" value="K_uptake_TrkA"/>
</dbReference>
<keyword evidence="4" id="KW-0630">Potassium</keyword>
<feature type="domain" description="RCK C-terminal" evidence="8">
    <location>
        <begin position="370"/>
        <end position="450"/>
    </location>
</feature>
<evidence type="ECO:0000256" key="1">
    <source>
        <dbReference type="ARBA" id="ARBA00017378"/>
    </source>
</evidence>
<dbReference type="Gene3D" id="3.30.70.1450">
    <property type="entry name" value="Regulator of K+ conductance, C-terminal domain"/>
    <property type="match status" value="2"/>
</dbReference>
<dbReference type="AlphaFoldDB" id="A0A9D9DM11"/>
<feature type="domain" description="RCK N-terminal" evidence="7">
    <location>
        <begin position="1"/>
        <end position="124"/>
    </location>
</feature>
<evidence type="ECO:0000259" key="7">
    <source>
        <dbReference type="PROSITE" id="PS51201"/>
    </source>
</evidence>
<evidence type="ECO:0000313" key="10">
    <source>
        <dbReference type="Proteomes" id="UP000823635"/>
    </source>
</evidence>
<dbReference type="SUPFAM" id="SSF116726">
    <property type="entry name" value="TrkA C-terminal domain-like"/>
    <property type="match status" value="2"/>
</dbReference>
<dbReference type="Pfam" id="PF02254">
    <property type="entry name" value="TrkA_N"/>
    <property type="match status" value="2"/>
</dbReference>
<dbReference type="NCBIfam" id="NF007032">
    <property type="entry name" value="PRK09496.1-4"/>
    <property type="match status" value="1"/>
</dbReference>
<keyword evidence="6" id="KW-0406">Ion transport</keyword>
<dbReference type="PANTHER" id="PTHR43833:SF5">
    <property type="entry name" value="TRK SYSTEM POTASSIUM UPTAKE PROTEIN TRKA"/>
    <property type="match status" value="1"/>
</dbReference>
<dbReference type="Gene3D" id="3.40.50.720">
    <property type="entry name" value="NAD(P)-binding Rossmann-like Domain"/>
    <property type="match status" value="2"/>
</dbReference>
<dbReference type="PRINTS" id="PR00335">
    <property type="entry name" value="KUPTAKETRKA"/>
</dbReference>
<gene>
    <name evidence="9" type="primary">trkA</name>
    <name evidence="9" type="ORF">IAC68_04280</name>
</gene>
<reference evidence="9" key="2">
    <citation type="journal article" date="2021" name="PeerJ">
        <title>Extensive microbial diversity within the chicken gut microbiome revealed by metagenomics and culture.</title>
        <authorList>
            <person name="Gilroy R."/>
            <person name="Ravi A."/>
            <person name="Getino M."/>
            <person name="Pursley I."/>
            <person name="Horton D.L."/>
            <person name="Alikhan N.F."/>
            <person name="Baker D."/>
            <person name="Gharbi K."/>
            <person name="Hall N."/>
            <person name="Watson M."/>
            <person name="Adriaenssens E.M."/>
            <person name="Foster-Nyarko E."/>
            <person name="Jarju S."/>
            <person name="Secka A."/>
            <person name="Antonio M."/>
            <person name="Oren A."/>
            <person name="Chaudhuri R.R."/>
            <person name="La Ragione R."/>
            <person name="Hildebrand F."/>
            <person name="Pallen M.J."/>
        </authorList>
    </citation>
    <scope>NUCLEOTIDE SEQUENCE</scope>
    <source>
        <strain evidence="9">15467</strain>
    </source>
</reference>
<evidence type="ECO:0000256" key="6">
    <source>
        <dbReference type="ARBA" id="ARBA00023065"/>
    </source>
</evidence>
<dbReference type="NCBIfam" id="NF007031">
    <property type="entry name" value="PRK09496.1-2"/>
    <property type="match status" value="1"/>
</dbReference>
<dbReference type="Pfam" id="PF02080">
    <property type="entry name" value="TrkA_C"/>
    <property type="match status" value="2"/>
</dbReference>
<evidence type="ECO:0000256" key="2">
    <source>
        <dbReference type="ARBA" id="ARBA00022448"/>
    </source>
</evidence>
<dbReference type="PANTHER" id="PTHR43833">
    <property type="entry name" value="POTASSIUM CHANNEL PROTEIN 2-RELATED-RELATED"/>
    <property type="match status" value="1"/>
</dbReference>
<dbReference type="NCBIfam" id="NF007039">
    <property type="entry name" value="PRK09496.3-2"/>
    <property type="match status" value="1"/>
</dbReference>
<keyword evidence="2" id="KW-0813">Transport</keyword>
<evidence type="ECO:0000256" key="5">
    <source>
        <dbReference type="ARBA" id="ARBA00023027"/>
    </source>
</evidence>
<comment type="caution">
    <text evidence="9">The sequence shown here is derived from an EMBL/GenBank/DDBJ whole genome shotgun (WGS) entry which is preliminary data.</text>
</comment>
<organism evidence="9 10">
    <name type="scientific">Candidatus Egerieousia excrementavium</name>
    <dbReference type="NCBI Taxonomy" id="2840778"/>
    <lineage>
        <taxon>Bacteria</taxon>
        <taxon>Pseudomonadati</taxon>
        <taxon>Bacteroidota</taxon>
        <taxon>Bacteroidia</taxon>
        <taxon>Bacteroidales</taxon>
        <taxon>Candidatus Egerieousia</taxon>
    </lineage>
</organism>
<dbReference type="EMBL" id="JADINB010000093">
    <property type="protein sequence ID" value="MBO8429133.1"/>
    <property type="molecule type" value="Genomic_DNA"/>
</dbReference>
<evidence type="ECO:0000313" key="9">
    <source>
        <dbReference type="EMBL" id="MBO8429133.1"/>
    </source>
</evidence>
<dbReference type="GO" id="GO:0005886">
    <property type="term" value="C:plasma membrane"/>
    <property type="evidence" value="ECO:0007669"/>
    <property type="project" value="InterPro"/>
</dbReference>
<reference evidence="9" key="1">
    <citation type="submission" date="2020-10" db="EMBL/GenBank/DDBJ databases">
        <authorList>
            <person name="Gilroy R."/>
        </authorList>
    </citation>
    <scope>NUCLEOTIDE SEQUENCE</scope>
    <source>
        <strain evidence="9">15467</strain>
    </source>
</reference>
<dbReference type="InterPro" id="IPR050721">
    <property type="entry name" value="Trk_Ktr_HKT_K-transport"/>
</dbReference>
<dbReference type="NCBIfam" id="NF007038">
    <property type="entry name" value="PRK09496.2-6"/>
    <property type="match status" value="1"/>
</dbReference>
<keyword evidence="3" id="KW-0633">Potassium transport</keyword>
<feature type="domain" description="RCK N-terminal" evidence="7">
    <location>
        <begin position="233"/>
        <end position="350"/>
    </location>
</feature>
<dbReference type="SUPFAM" id="SSF51735">
    <property type="entry name" value="NAD(P)-binding Rossmann-fold domains"/>
    <property type="match status" value="2"/>
</dbReference>
<name>A0A9D9DM11_9BACT</name>
<dbReference type="GO" id="GO:0015079">
    <property type="term" value="F:potassium ion transmembrane transporter activity"/>
    <property type="evidence" value="ECO:0007669"/>
    <property type="project" value="InterPro"/>
</dbReference>
<dbReference type="PROSITE" id="PS51201">
    <property type="entry name" value="RCK_N"/>
    <property type="match status" value="2"/>
</dbReference>
<protein>
    <recommendedName>
        <fullName evidence="1">Trk system potassium uptake protein TrkA</fullName>
    </recommendedName>
</protein>
<dbReference type="InterPro" id="IPR036291">
    <property type="entry name" value="NAD(P)-bd_dom_sf"/>
</dbReference>
<keyword evidence="5" id="KW-0520">NAD</keyword>
<dbReference type="InterPro" id="IPR006037">
    <property type="entry name" value="RCK_C"/>
</dbReference>
<evidence type="ECO:0000256" key="3">
    <source>
        <dbReference type="ARBA" id="ARBA00022538"/>
    </source>
</evidence>